<protein>
    <submittedName>
        <fullName evidence="1">Uncharacterized protein</fullName>
    </submittedName>
</protein>
<dbReference type="SUPFAM" id="SSF110849">
    <property type="entry name" value="ParB/Sulfiredoxin"/>
    <property type="match status" value="1"/>
</dbReference>
<gene>
    <name evidence="1" type="ORF">CK936_23505</name>
</gene>
<dbReference type="Proteomes" id="UP000218944">
    <property type="component" value="Unassembled WGS sequence"/>
</dbReference>
<name>A0A2A2D2A5_9ACTN</name>
<keyword evidence="2" id="KW-1185">Reference proteome</keyword>
<dbReference type="EMBL" id="NSJV01000446">
    <property type="protein sequence ID" value="PAU46563.1"/>
    <property type="molecule type" value="Genomic_DNA"/>
</dbReference>
<reference evidence="1 2" key="1">
    <citation type="submission" date="2017-08" db="EMBL/GenBank/DDBJ databases">
        <title>Genome sequence of Streptomyces albireticuli NRRL B-1670.</title>
        <authorList>
            <person name="Graham D.E."/>
            <person name="Mahan K.M."/>
            <person name="Klingeman D.M."/>
            <person name="Hettich R.L."/>
            <person name="Parry R.J."/>
            <person name="Spain J.C."/>
        </authorList>
    </citation>
    <scope>NUCLEOTIDE SEQUENCE [LARGE SCALE GENOMIC DNA]</scope>
    <source>
        <strain evidence="1 2">NRRL B-1670</strain>
    </source>
</reference>
<dbReference type="AlphaFoldDB" id="A0A2A2D2A5"/>
<dbReference type="InterPro" id="IPR036086">
    <property type="entry name" value="ParB/Sulfiredoxin_sf"/>
</dbReference>
<dbReference type="CDD" id="cd16387">
    <property type="entry name" value="ParB_N_Srx"/>
    <property type="match status" value="1"/>
</dbReference>
<proteinExistence type="predicted"/>
<sequence>MKYRGEMPTSCINDQQIRPTEYRKWRHAVRYFEQRDKDRRKVEELKVSIAERGLQVPIILGVSDRYPDVYVADGHHRAVALMQLGVLTFPFHWYWITSFGGVRMEREPFPFHLL</sequence>
<dbReference type="Gene3D" id="3.90.1530.10">
    <property type="entry name" value="Conserved hypothetical protein from pyrococcus furiosus pfu- 392566-001, ParB domain"/>
    <property type="match status" value="1"/>
</dbReference>
<accession>A0A2A2D2A5</accession>
<evidence type="ECO:0000313" key="1">
    <source>
        <dbReference type="EMBL" id="PAU46563.1"/>
    </source>
</evidence>
<comment type="caution">
    <text evidence="1">The sequence shown here is derived from an EMBL/GenBank/DDBJ whole genome shotgun (WGS) entry which is preliminary data.</text>
</comment>
<evidence type="ECO:0000313" key="2">
    <source>
        <dbReference type="Proteomes" id="UP000218944"/>
    </source>
</evidence>
<organism evidence="1 2">
    <name type="scientific">Streptomyces albireticuli</name>
    <dbReference type="NCBI Taxonomy" id="1940"/>
    <lineage>
        <taxon>Bacteria</taxon>
        <taxon>Bacillati</taxon>
        <taxon>Actinomycetota</taxon>
        <taxon>Actinomycetes</taxon>
        <taxon>Kitasatosporales</taxon>
        <taxon>Streptomycetaceae</taxon>
        <taxon>Streptomyces</taxon>
    </lineage>
</organism>